<dbReference type="RefSeq" id="WP_033630462.1">
    <property type="nucleotide sequence ID" value="NZ_JYGO01000005.1"/>
</dbReference>
<dbReference type="EMBL" id="JYGR01000002">
    <property type="protein sequence ID" value="KJQ72304.1"/>
    <property type="molecule type" value="Genomic_DNA"/>
</dbReference>
<accession>A0A0F2D3E8</accession>
<reference evidence="1 2" key="1">
    <citation type="submission" date="2015-02" db="EMBL/GenBank/DDBJ databases">
        <title>Evolution of amylase-binding proteins of oral streptococcal species.</title>
        <authorList>
            <person name="Haase E.M."/>
        </authorList>
    </citation>
    <scope>NUCLEOTIDE SEQUENCE [LARGE SCALE GENOMIC DNA]</scope>
    <source>
        <strain evidence="1 2">SK141</strain>
    </source>
</reference>
<proteinExistence type="predicted"/>
<name>A0A0F2D3E8_STROR</name>
<protein>
    <submittedName>
        <fullName evidence="1">Uncharacterized protein</fullName>
    </submittedName>
</protein>
<dbReference type="PATRIC" id="fig|28037.214.peg.213"/>
<evidence type="ECO:0000313" key="2">
    <source>
        <dbReference type="Proteomes" id="UP000033716"/>
    </source>
</evidence>
<dbReference type="Proteomes" id="UP000033716">
    <property type="component" value="Unassembled WGS sequence"/>
</dbReference>
<sequence>MNRLKLIFLLLFSLLTFGIFLDVKADTIPGSDFEVVSELVLKENKTGVIYEFENLETREQFLKSRNTTPSSASSFRSYGVSSVRRTYLSSYRDTAVSGRVSYTVYGGSSGASVSISSGQSFSSSEYGIGFTYGSAATHFVPPYKYGYIVLKASFTVNIYKLEVKYQGTNEWRPAGRIKTFSNQNVWTELRTYS</sequence>
<dbReference type="AlphaFoldDB" id="A0A0F2D3E8"/>
<organism evidence="1 2">
    <name type="scientific">Streptococcus oralis subsp. oralis</name>
    <dbReference type="NCBI Taxonomy" id="1891914"/>
    <lineage>
        <taxon>Bacteria</taxon>
        <taxon>Bacillati</taxon>
        <taxon>Bacillota</taxon>
        <taxon>Bacilli</taxon>
        <taxon>Lactobacillales</taxon>
        <taxon>Streptococcaceae</taxon>
        <taxon>Streptococcus</taxon>
    </lineage>
</organism>
<evidence type="ECO:0000313" key="1">
    <source>
        <dbReference type="EMBL" id="KJQ72304.1"/>
    </source>
</evidence>
<gene>
    <name evidence="1" type="ORF">TZ92_00221</name>
</gene>
<comment type="caution">
    <text evidence="1">The sequence shown here is derived from an EMBL/GenBank/DDBJ whole genome shotgun (WGS) entry which is preliminary data.</text>
</comment>